<keyword evidence="3" id="KW-1185">Reference proteome</keyword>
<dbReference type="InterPro" id="IPR010982">
    <property type="entry name" value="Lambda_DNA-bd_dom_sf"/>
</dbReference>
<accession>A0ABW5FK53</accession>
<dbReference type="CDD" id="cd00093">
    <property type="entry name" value="HTH_XRE"/>
    <property type="match status" value="1"/>
</dbReference>
<dbReference type="Proteomes" id="UP001597417">
    <property type="component" value="Unassembled WGS sequence"/>
</dbReference>
<evidence type="ECO:0000313" key="3">
    <source>
        <dbReference type="Proteomes" id="UP001597417"/>
    </source>
</evidence>
<dbReference type="Pfam" id="PF01381">
    <property type="entry name" value="HTH_3"/>
    <property type="match status" value="1"/>
</dbReference>
<reference evidence="3" key="1">
    <citation type="journal article" date="2019" name="Int. J. Syst. Evol. Microbiol.">
        <title>The Global Catalogue of Microorganisms (GCM) 10K type strain sequencing project: providing services to taxonomists for standard genome sequencing and annotation.</title>
        <authorList>
            <consortium name="The Broad Institute Genomics Platform"/>
            <consortium name="The Broad Institute Genome Sequencing Center for Infectious Disease"/>
            <person name="Wu L."/>
            <person name="Ma J."/>
        </authorList>
    </citation>
    <scope>NUCLEOTIDE SEQUENCE [LARGE SCALE GENOMIC DNA]</scope>
    <source>
        <strain evidence="3">CGMCC 4.7645</strain>
    </source>
</reference>
<dbReference type="Gene3D" id="1.10.260.40">
    <property type="entry name" value="lambda repressor-like DNA-binding domains"/>
    <property type="match status" value="1"/>
</dbReference>
<name>A0ABW5FK53_9PSEU</name>
<protein>
    <submittedName>
        <fullName evidence="2">Helix-turn-helix transcriptional regulator</fullName>
    </submittedName>
</protein>
<evidence type="ECO:0000313" key="2">
    <source>
        <dbReference type="EMBL" id="MFD2415388.1"/>
    </source>
</evidence>
<evidence type="ECO:0000259" key="1">
    <source>
        <dbReference type="PROSITE" id="PS50943"/>
    </source>
</evidence>
<dbReference type="RefSeq" id="WP_378261138.1">
    <property type="nucleotide sequence ID" value="NZ_JBHUKR010000004.1"/>
</dbReference>
<dbReference type="PROSITE" id="PS50943">
    <property type="entry name" value="HTH_CROC1"/>
    <property type="match status" value="1"/>
</dbReference>
<feature type="domain" description="HTH cro/C1-type" evidence="1">
    <location>
        <begin position="1"/>
        <end position="46"/>
    </location>
</feature>
<proteinExistence type="predicted"/>
<sequence length="256" mass="27950">MTMRKLAELIGVSHATVSRWFNGIAVPDVDQVSAVLTHLGVNGDERTKILNLAIRAAAAPADIAETNNSPAQFKELLTLERTAHTVVEWSPLLVPELLRTANYGRATVAGEAPTLKDAEVDHLTTLMLGRQNAITREDPVRLTAFVGVAAVISRIGGQATMAGQLRYLLTASRLEAVTVRLVPIETDWHGGLLGPFSIYERGELPTVIRIKRYHDTAFAHDPNVAQEYRKIAKELGSIAMSPDQSRDCLNTVINEL</sequence>
<comment type="caution">
    <text evidence="2">The sequence shown here is derived from an EMBL/GenBank/DDBJ whole genome shotgun (WGS) entry which is preliminary data.</text>
</comment>
<dbReference type="InterPro" id="IPR043917">
    <property type="entry name" value="DUF5753"/>
</dbReference>
<dbReference type="InterPro" id="IPR001387">
    <property type="entry name" value="Cro/C1-type_HTH"/>
</dbReference>
<dbReference type="EMBL" id="JBHUKR010000004">
    <property type="protein sequence ID" value="MFD2415388.1"/>
    <property type="molecule type" value="Genomic_DNA"/>
</dbReference>
<dbReference type="SUPFAM" id="SSF47413">
    <property type="entry name" value="lambda repressor-like DNA-binding domains"/>
    <property type="match status" value="1"/>
</dbReference>
<gene>
    <name evidence="2" type="ORF">ACFSXZ_03500</name>
</gene>
<dbReference type="Pfam" id="PF19054">
    <property type="entry name" value="DUF5753"/>
    <property type="match status" value="1"/>
</dbReference>
<organism evidence="2 3">
    <name type="scientific">Amycolatopsis pigmentata</name>
    <dbReference type="NCBI Taxonomy" id="450801"/>
    <lineage>
        <taxon>Bacteria</taxon>
        <taxon>Bacillati</taxon>
        <taxon>Actinomycetota</taxon>
        <taxon>Actinomycetes</taxon>
        <taxon>Pseudonocardiales</taxon>
        <taxon>Pseudonocardiaceae</taxon>
        <taxon>Amycolatopsis</taxon>
    </lineage>
</organism>